<proteinExistence type="predicted"/>
<protein>
    <submittedName>
        <fullName evidence="1">Jg21691 protein</fullName>
    </submittedName>
</protein>
<gene>
    <name evidence="1" type="primary">jg21691</name>
    <name evidence="1" type="ORF">PAEG_LOCUS8366</name>
</gene>
<accession>A0A8S4QZK5</accession>
<evidence type="ECO:0000313" key="2">
    <source>
        <dbReference type="Proteomes" id="UP000838756"/>
    </source>
</evidence>
<feature type="non-terminal residue" evidence="1">
    <location>
        <position position="1"/>
    </location>
</feature>
<comment type="caution">
    <text evidence="1">The sequence shown here is derived from an EMBL/GenBank/DDBJ whole genome shotgun (WGS) entry which is preliminary data.</text>
</comment>
<sequence length="81" mass="8504">HLGSPATLHEALGYLGGLLSFWSELSSAAGMIQRGAASVATRTTDGFRPTKCVNGPGEEEGEKGVKVNRNYPLLTGSDIKE</sequence>
<reference evidence="1" key="1">
    <citation type="submission" date="2022-03" db="EMBL/GenBank/DDBJ databases">
        <authorList>
            <person name="Lindestad O."/>
        </authorList>
    </citation>
    <scope>NUCLEOTIDE SEQUENCE</scope>
</reference>
<dbReference type="EMBL" id="CAKXAJ010024240">
    <property type="protein sequence ID" value="CAH2228569.1"/>
    <property type="molecule type" value="Genomic_DNA"/>
</dbReference>
<dbReference type="Proteomes" id="UP000838756">
    <property type="component" value="Unassembled WGS sequence"/>
</dbReference>
<name>A0A8S4QZK5_9NEOP</name>
<keyword evidence="2" id="KW-1185">Reference proteome</keyword>
<organism evidence="1 2">
    <name type="scientific">Pararge aegeria aegeria</name>
    <dbReference type="NCBI Taxonomy" id="348720"/>
    <lineage>
        <taxon>Eukaryota</taxon>
        <taxon>Metazoa</taxon>
        <taxon>Ecdysozoa</taxon>
        <taxon>Arthropoda</taxon>
        <taxon>Hexapoda</taxon>
        <taxon>Insecta</taxon>
        <taxon>Pterygota</taxon>
        <taxon>Neoptera</taxon>
        <taxon>Endopterygota</taxon>
        <taxon>Lepidoptera</taxon>
        <taxon>Glossata</taxon>
        <taxon>Ditrysia</taxon>
        <taxon>Papilionoidea</taxon>
        <taxon>Nymphalidae</taxon>
        <taxon>Satyrinae</taxon>
        <taxon>Satyrini</taxon>
        <taxon>Parargina</taxon>
        <taxon>Pararge</taxon>
    </lineage>
</organism>
<dbReference type="AlphaFoldDB" id="A0A8S4QZK5"/>
<evidence type="ECO:0000313" key="1">
    <source>
        <dbReference type="EMBL" id="CAH2228569.1"/>
    </source>
</evidence>